<keyword evidence="6" id="KW-1185">Reference proteome</keyword>
<dbReference type="GO" id="GO:0022857">
    <property type="term" value="F:transmembrane transporter activity"/>
    <property type="evidence" value="ECO:0007669"/>
    <property type="project" value="TreeGrafter"/>
</dbReference>
<reference evidence="5" key="1">
    <citation type="submission" date="2022-03" db="EMBL/GenBank/DDBJ databases">
        <title>Complete genome sequence of Caldinitratiruptor microaerophilus.</title>
        <authorList>
            <person name="Mukaiyama R."/>
            <person name="Nishiyama T."/>
            <person name="Ueda K."/>
        </authorList>
    </citation>
    <scope>NUCLEOTIDE SEQUENCE</scope>
    <source>
        <strain evidence="5">JCM 16183</strain>
    </source>
</reference>
<accession>A0AA35CNA2</accession>
<feature type="domain" description="ABC transporter" evidence="4">
    <location>
        <begin position="2"/>
        <end position="224"/>
    </location>
</feature>
<dbReference type="PROSITE" id="PS00211">
    <property type="entry name" value="ABC_TRANSPORTER_1"/>
    <property type="match status" value="1"/>
</dbReference>
<dbReference type="InterPro" id="IPR017871">
    <property type="entry name" value="ABC_transporter-like_CS"/>
</dbReference>
<dbReference type="InterPro" id="IPR027417">
    <property type="entry name" value="P-loop_NTPase"/>
</dbReference>
<dbReference type="GO" id="GO:0005886">
    <property type="term" value="C:plasma membrane"/>
    <property type="evidence" value="ECO:0007669"/>
    <property type="project" value="TreeGrafter"/>
</dbReference>
<dbReference type="AlphaFoldDB" id="A0AA35CNA2"/>
<dbReference type="PROSITE" id="PS50893">
    <property type="entry name" value="ABC_TRANSPORTER_2"/>
    <property type="match status" value="1"/>
</dbReference>
<evidence type="ECO:0000256" key="1">
    <source>
        <dbReference type="ARBA" id="ARBA00022448"/>
    </source>
</evidence>
<sequence length="224" mass="24170">MVELQDVFKMYPQGEGEVRALDGVDLTVAAGEFVVVTGRSGSGKTTLLSVVGGLTRPDRGLVRVAGRDIWAMGDRERSRFRCRTMGFVFQFASLIPTLSVVENVLLPTAFCPGGSGLGARARQLLERVGLGDRAASYPWQLSGGQQKRVAVARALLLDPPLVLADEPTGDLDEETETEIMDLFRERNAAGTTVIMVTHNTALAAHATRHLVMSRGRLEPAPARV</sequence>
<dbReference type="CDD" id="cd03255">
    <property type="entry name" value="ABC_MJ0796_LolCDE_FtsE"/>
    <property type="match status" value="1"/>
</dbReference>
<dbReference type="SUPFAM" id="SSF52540">
    <property type="entry name" value="P-loop containing nucleoside triphosphate hydrolases"/>
    <property type="match status" value="1"/>
</dbReference>
<dbReference type="KEGG" id="cmic:caldi_18070"/>
<proteinExistence type="predicted"/>
<dbReference type="RefSeq" id="WP_264841418.1">
    <property type="nucleotide sequence ID" value="NZ_AP025628.1"/>
</dbReference>
<dbReference type="Proteomes" id="UP001163687">
    <property type="component" value="Chromosome"/>
</dbReference>
<dbReference type="EMBL" id="AP025628">
    <property type="protein sequence ID" value="BDG60717.1"/>
    <property type="molecule type" value="Genomic_DNA"/>
</dbReference>
<evidence type="ECO:0000313" key="5">
    <source>
        <dbReference type="EMBL" id="BDG60717.1"/>
    </source>
</evidence>
<dbReference type="GO" id="GO:0005524">
    <property type="term" value="F:ATP binding"/>
    <property type="evidence" value="ECO:0007669"/>
    <property type="project" value="UniProtKB-KW"/>
</dbReference>
<keyword evidence="3 5" id="KW-0067">ATP-binding</keyword>
<dbReference type="InterPro" id="IPR017911">
    <property type="entry name" value="MacB-like_ATP-bd"/>
</dbReference>
<evidence type="ECO:0000259" key="4">
    <source>
        <dbReference type="PROSITE" id="PS50893"/>
    </source>
</evidence>
<evidence type="ECO:0000256" key="2">
    <source>
        <dbReference type="ARBA" id="ARBA00022741"/>
    </source>
</evidence>
<dbReference type="Gene3D" id="3.40.50.300">
    <property type="entry name" value="P-loop containing nucleotide triphosphate hydrolases"/>
    <property type="match status" value="1"/>
</dbReference>
<evidence type="ECO:0000313" key="6">
    <source>
        <dbReference type="Proteomes" id="UP001163687"/>
    </source>
</evidence>
<protein>
    <submittedName>
        <fullName evidence="5">ABC transporter ATP-binding protein</fullName>
    </submittedName>
</protein>
<keyword evidence="2" id="KW-0547">Nucleotide-binding</keyword>
<gene>
    <name evidence="5" type="ORF">caldi_18070</name>
</gene>
<evidence type="ECO:0000256" key="3">
    <source>
        <dbReference type="ARBA" id="ARBA00022840"/>
    </source>
</evidence>
<name>A0AA35CNA2_9FIRM</name>
<dbReference type="InterPro" id="IPR015854">
    <property type="entry name" value="ABC_transpr_LolD-like"/>
</dbReference>
<dbReference type="SMART" id="SM00382">
    <property type="entry name" value="AAA"/>
    <property type="match status" value="1"/>
</dbReference>
<dbReference type="FunFam" id="3.40.50.300:FF:000032">
    <property type="entry name" value="Export ABC transporter ATP-binding protein"/>
    <property type="match status" value="1"/>
</dbReference>
<dbReference type="InterPro" id="IPR003593">
    <property type="entry name" value="AAA+_ATPase"/>
</dbReference>
<dbReference type="PANTHER" id="PTHR24220">
    <property type="entry name" value="IMPORT ATP-BINDING PROTEIN"/>
    <property type="match status" value="1"/>
</dbReference>
<keyword evidence="1" id="KW-0813">Transport</keyword>
<dbReference type="GO" id="GO:0098796">
    <property type="term" value="C:membrane protein complex"/>
    <property type="evidence" value="ECO:0007669"/>
    <property type="project" value="UniProtKB-ARBA"/>
</dbReference>
<dbReference type="Pfam" id="PF00005">
    <property type="entry name" value="ABC_tran"/>
    <property type="match status" value="1"/>
</dbReference>
<dbReference type="GO" id="GO:0016887">
    <property type="term" value="F:ATP hydrolysis activity"/>
    <property type="evidence" value="ECO:0007669"/>
    <property type="project" value="InterPro"/>
</dbReference>
<dbReference type="InterPro" id="IPR003439">
    <property type="entry name" value="ABC_transporter-like_ATP-bd"/>
</dbReference>
<organism evidence="5 6">
    <name type="scientific">Caldinitratiruptor microaerophilus</name>
    <dbReference type="NCBI Taxonomy" id="671077"/>
    <lineage>
        <taxon>Bacteria</taxon>
        <taxon>Bacillati</taxon>
        <taxon>Bacillota</taxon>
        <taxon>Clostridia</taxon>
        <taxon>Eubacteriales</taxon>
        <taxon>Symbiobacteriaceae</taxon>
        <taxon>Caldinitratiruptor</taxon>
    </lineage>
</organism>